<feature type="compositionally biased region" description="Pro residues" evidence="1">
    <location>
        <begin position="1765"/>
        <end position="1777"/>
    </location>
</feature>
<proteinExistence type="predicted"/>
<evidence type="ECO:0000313" key="2">
    <source>
        <dbReference type="EMBL" id="CAE0597885.1"/>
    </source>
</evidence>
<feature type="region of interest" description="Disordered" evidence="1">
    <location>
        <begin position="1080"/>
        <end position="1137"/>
    </location>
</feature>
<feature type="compositionally biased region" description="Basic and acidic residues" evidence="1">
    <location>
        <begin position="1502"/>
        <end position="1517"/>
    </location>
</feature>
<dbReference type="SUPFAM" id="SSF48452">
    <property type="entry name" value="TPR-like"/>
    <property type="match status" value="1"/>
</dbReference>
<organism evidence="2">
    <name type="scientific">Emiliania huxleyi</name>
    <name type="common">Coccolithophore</name>
    <name type="synonym">Pontosphaera huxleyi</name>
    <dbReference type="NCBI Taxonomy" id="2903"/>
    <lineage>
        <taxon>Eukaryota</taxon>
        <taxon>Haptista</taxon>
        <taxon>Haptophyta</taxon>
        <taxon>Prymnesiophyceae</taxon>
        <taxon>Isochrysidales</taxon>
        <taxon>Noelaerhabdaceae</taxon>
        <taxon>Emiliania</taxon>
    </lineage>
</organism>
<feature type="region of interest" description="Disordered" evidence="1">
    <location>
        <begin position="863"/>
        <end position="882"/>
    </location>
</feature>
<feature type="compositionally biased region" description="Low complexity" evidence="1">
    <location>
        <begin position="1519"/>
        <end position="1546"/>
    </location>
</feature>
<feature type="compositionally biased region" description="Polar residues" evidence="1">
    <location>
        <begin position="1127"/>
        <end position="1136"/>
    </location>
</feature>
<accession>A0A7S3U006</accession>
<dbReference type="InterPro" id="IPR039586">
    <property type="entry name" value="CFAP46"/>
</dbReference>
<dbReference type="GO" id="GO:0035082">
    <property type="term" value="P:axoneme assembly"/>
    <property type="evidence" value="ECO:0007669"/>
    <property type="project" value="InterPro"/>
</dbReference>
<dbReference type="Gene3D" id="1.25.40.10">
    <property type="entry name" value="Tetratricopeptide repeat domain"/>
    <property type="match status" value="1"/>
</dbReference>
<feature type="compositionally biased region" description="Basic and acidic residues" evidence="1">
    <location>
        <begin position="1089"/>
        <end position="1104"/>
    </location>
</feature>
<dbReference type="PANTHER" id="PTHR15977:SF15">
    <property type="entry name" value="CILIA- AND FLAGELLA-ASSOCIATED PROTEIN 46"/>
    <property type="match status" value="1"/>
</dbReference>
<evidence type="ECO:0000256" key="1">
    <source>
        <dbReference type="SAM" id="MobiDB-lite"/>
    </source>
</evidence>
<dbReference type="GO" id="GO:0060294">
    <property type="term" value="P:cilium movement involved in cell motility"/>
    <property type="evidence" value="ECO:0007669"/>
    <property type="project" value="InterPro"/>
</dbReference>
<protein>
    <submittedName>
        <fullName evidence="2">Uncharacterized protein</fullName>
    </submittedName>
</protein>
<feature type="region of interest" description="Disordered" evidence="1">
    <location>
        <begin position="2083"/>
        <end position="2116"/>
    </location>
</feature>
<feature type="region of interest" description="Disordered" evidence="1">
    <location>
        <begin position="1761"/>
        <end position="1780"/>
    </location>
</feature>
<sequence>MAISGAESLDPRLAEALRVEGGAEAVRSAVAALGGDCGEEQGEALGCLAMKAAQYGALDVAAGLAVRAGTSSRSGARTRANLTEQMLRVASLGTASEVLSREGVSVRVGAVRAVDKTLRAARREDDAELIEDIVALLFNIARPLLQPELVGLVAVSLEAAATALEEVGSLRSELRASLHLELARKEDAAGRAEAAALHVDKALALDVPLDECGQSRLDAPLLRLKRRLALRLDIYSGAPESPTDRALVLLDRARGAASAVKAQLCTQVQELLAEAEPGQESDAPGDSQLKRERTLLWAELMKAAWQERLRPVARASAERVLAIPLETEPLVEVEVARRQAEARLVLAETFVAEAEELAAAPDDGGTGAAVMRQESLREIEAGIELGLALRDDDIVYNGCVCLWNYNEALLLAETLEPLRSSLRVAARAMAATDQAVLARDTPLVELACAVAATFARAVEAGIVACKDGGPEDGLKEDTDRALEACTWADGVATGRPQLKRELTAAWARLQAHAGSKQPTVGAEPESQARANLELLRAGLVDGASAKGLLASAKQLLGSDESPRPAPELWMRAAEQSLRLDDVAGAVRDCERALAPLTEAAGDPDGTHLKRSEWRWFAMAEVVHGEAIGRLLSPSQPAALQIQLHAKAAERLAMAMERAAQGGETGLILAAASRIWSHCAPFAESAGTELALITEPVSRALAAIGQVPAAERAAAERVIVRLYELRLAKLAEESAWERGAELLREAFAMLPKPAHPPLWEYKVRFLCRAGGGRELAAEMLKVKQLPPTEQARLWTIVGSEAQSEGERLQAMIRASEVVADRPQERVNRLVALGEWLFASGISATDAEDQLLAAVDLLLVENESSAGDADREGDTDATDDDDAAFSTVSTARTRIASEVVGAATSVRQCEQLARIYLVLARLTASAADRTERCLVAHHYMRQMWAVSAAAATALEAAPPDGVPPLPDGEVLEPFGVPSEPHDWLGWQPPARMVQLMAAADSEMVLGVSSLPMPELTAAHLWWSVDTFNEAGMTLHSLLPLSLLRHMAATVVQRPAFESLTILRTAHLLRELGASDAAAEAMHRAASWRPTAEQKRDSARRLEDARRKAPARRHPPPEAVSAANPLVHRPQSQPRSATRTDAALRVDLAAALLVEGEWSAAGEWLDQARPMLEALGDDLGRARCLATLAQLHALRGDAEEALRLQAAALRAAPLEVDEWASAVLSLSSLQAKGGAAAAAEATLREAAQICETAKASPSSKAEAIASQARLCVALGRLHLSATVGASEAPAKADEHFKAATLLLQPSGASLALIDALSARVDAVERGGASAADADKGAVEDDVAGDADILREEKALGEMMALLAAAVGHAERLLYRAAPRSAPPSVSLPTARTLAQLRSRQARVELRLAELQERRALRLQETAPRFPRVQGRDEAAVLDFVRGNALEARRDAGLCHVERALVHSSSSLALAGHSRAALDAGLSLGRALIAMARGRGHGGGVWKPKAPKESDGEEAKGEAGRDAGSAEAEVEAEAAAAGEAPGEGEVAAVEDGAEEAREGEAGLLRLVEGALKEGDAATAREAALALADAAGAERPLECGRWLSVATSCAARLHWLAVWRRACDPRSRFAVLLSQLSHSLEQRWAQPAQTPVWKSAQLALDDAERGCVPWRSLEVETGSLRELLAGLPAGARVVQLTTTTHGRAYGMATIAQAGDGDPPVLVSRAELSPAALSAAIDAINEARRLHRIAALNKSKSDLLPAAVAEEMQPAAPPEPPEPPEPAAGPLDKLRRKAREVARAGRGAAAFQATPPRVLALRDAVSKAEALLAPLLEPLVPMLETPAGSLETESEPQGGTAAVARPPTIVIVDPCLSPLPLELLGVFAEECGGGGVCRDLSVSMLRRRLALGAPDAPRGAVRCAVDVHDEVRLPTGVEGGRLGEVFASDVLDSEALAHAAEWPALLGSRQAPSATELAHALAAGGSFLYHGPGSLLSAALTPQQLAPLDLRACAGCLLFDAQESSLSSRRIAREANAKDAARLALEEPHATAALLSLGGVRTVVLHHWAAAPAERHAALTALLGQLGEGKTAGEAVRARHELQQPEESPPPGGGANPDVERPPSSLLLYGLPHYRMV</sequence>
<dbReference type="EMBL" id="HBIR01059751">
    <property type="protein sequence ID" value="CAE0597885.1"/>
    <property type="molecule type" value="Transcribed_RNA"/>
</dbReference>
<dbReference type="InterPro" id="IPR011990">
    <property type="entry name" value="TPR-like_helical_dom_sf"/>
</dbReference>
<dbReference type="PANTHER" id="PTHR15977">
    <property type="entry name" value="CILIA- AND FLAGELLA-ASSOCIATED PROTEIN 46"/>
    <property type="match status" value="1"/>
</dbReference>
<feature type="region of interest" description="Disordered" evidence="1">
    <location>
        <begin position="1492"/>
        <end position="1550"/>
    </location>
</feature>
<reference evidence="2" key="1">
    <citation type="submission" date="2021-01" db="EMBL/GenBank/DDBJ databases">
        <authorList>
            <person name="Corre E."/>
            <person name="Pelletier E."/>
            <person name="Niang G."/>
            <person name="Scheremetjew M."/>
            <person name="Finn R."/>
            <person name="Kale V."/>
            <person name="Holt S."/>
            <person name="Cochrane G."/>
            <person name="Meng A."/>
            <person name="Brown T."/>
            <person name="Cohen L."/>
        </authorList>
    </citation>
    <scope>NUCLEOTIDE SEQUENCE</scope>
    <source>
        <strain evidence="2">379</strain>
    </source>
</reference>
<name>A0A7S3U006_EMIHU</name>
<gene>
    <name evidence="2" type="ORF">EHUX00137_LOCUS46443</name>
</gene>